<dbReference type="InterPro" id="IPR012340">
    <property type="entry name" value="NA-bd_OB-fold"/>
</dbReference>
<evidence type="ECO:0000313" key="6">
    <source>
        <dbReference type="Proteomes" id="UP000237662"/>
    </source>
</evidence>
<sequence>MKKSYILAVLLVIIAVVLLFQTGNATSEYANFSKAAETGDKVQLVGTYVKDKPTVYDPLTDPNYFSFFLEDLSGTEREVVLLMGKPQDFEMSESIVLTGRMQDERFIASDIQMKCPSKYKDEEEMIKNLTES</sequence>
<dbReference type="InterPro" id="IPR036127">
    <property type="entry name" value="CcmE-like_sf"/>
</dbReference>
<dbReference type="GO" id="GO:0005886">
    <property type="term" value="C:plasma membrane"/>
    <property type="evidence" value="ECO:0007669"/>
    <property type="project" value="InterPro"/>
</dbReference>
<name>A0A2S6I5M3_9BACT</name>
<keyword evidence="3" id="KW-0201">Cytochrome c-type biogenesis</keyword>
<reference evidence="5 6" key="1">
    <citation type="submission" date="2018-02" db="EMBL/GenBank/DDBJ databases">
        <title>Genomic Encyclopedia of Archaeal and Bacterial Type Strains, Phase II (KMG-II): from individual species to whole genera.</title>
        <authorList>
            <person name="Goeker M."/>
        </authorList>
    </citation>
    <scope>NUCLEOTIDE SEQUENCE [LARGE SCALE GENOMIC DNA]</scope>
    <source>
        <strain evidence="5 6">DSM 29526</strain>
    </source>
</reference>
<dbReference type="GO" id="GO:0017004">
    <property type="term" value="P:cytochrome complex assembly"/>
    <property type="evidence" value="ECO:0007669"/>
    <property type="project" value="UniProtKB-KW"/>
</dbReference>
<dbReference type="Pfam" id="PF03100">
    <property type="entry name" value="CcmE"/>
    <property type="match status" value="1"/>
</dbReference>
<comment type="subcellular location">
    <subcellularLocation>
        <location evidence="1">Membrane</location>
    </subcellularLocation>
</comment>
<dbReference type="RefSeq" id="WP_104420898.1">
    <property type="nucleotide sequence ID" value="NZ_PTJC01000006.1"/>
</dbReference>
<dbReference type="InterPro" id="IPR004329">
    <property type="entry name" value="CcmE"/>
</dbReference>
<dbReference type="GO" id="GO:0020037">
    <property type="term" value="F:heme binding"/>
    <property type="evidence" value="ECO:0007669"/>
    <property type="project" value="InterPro"/>
</dbReference>
<organism evidence="5 6">
    <name type="scientific">Neolewinella xylanilytica</name>
    <dbReference type="NCBI Taxonomy" id="1514080"/>
    <lineage>
        <taxon>Bacteria</taxon>
        <taxon>Pseudomonadati</taxon>
        <taxon>Bacteroidota</taxon>
        <taxon>Saprospiria</taxon>
        <taxon>Saprospirales</taxon>
        <taxon>Lewinellaceae</taxon>
        <taxon>Neolewinella</taxon>
    </lineage>
</organism>
<dbReference type="SUPFAM" id="SSF82093">
    <property type="entry name" value="Heme chaperone CcmE"/>
    <property type="match status" value="1"/>
</dbReference>
<dbReference type="GO" id="GO:0017003">
    <property type="term" value="P:protein-heme linkage"/>
    <property type="evidence" value="ECO:0007669"/>
    <property type="project" value="InterPro"/>
</dbReference>
<keyword evidence="2" id="KW-0408">Iron</keyword>
<evidence type="ECO:0000256" key="1">
    <source>
        <dbReference type="ARBA" id="ARBA00004370"/>
    </source>
</evidence>
<evidence type="ECO:0000256" key="4">
    <source>
        <dbReference type="ARBA" id="ARBA00023136"/>
    </source>
</evidence>
<dbReference type="Proteomes" id="UP000237662">
    <property type="component" value="Unassembled WGS sequence"/>
</dbReference>
<dbReference type="EMBL" id="PTJC01000006">
    <property type="protein sequence ID" value="PPK86467.1"/>
    <property type="molecule type" value="Genomic_DNA"/>
</dbReference>
<dbReference type="AlphaFoldDB" id="A0A2S6I5M3"/>
<evidence type="ECO:0000256" key="3">
    <source>
        <dbReference type="ARBA" id="ARBA00022748"/>
    </source>
</evidence>
<proteinExistence type="predicted"/>
<evidence type="ECO:0000256" key="2">
    <source>
        <dbReference type="ARBA" id="ARBA00022617"/>
    </source>
</evidence>
<keyword evidence="6" id="KW-1185">Reference proteome</keyword>
<keyword evidence="2" id="KW-0479">Metal-binding</keyword>
<keyword evidence="2" id="KW-0349">Heme</keyword>
<accession>A0A2S6I5M3</accession>
<gene>
    <name evidence="5" type="ORF">CLV84_3395</name>
</gene>
<protein>
    <submittedName>
        <fullName evidence="5">Cytochrome c-type biogenesis protein CcmE</fullName>
    </submittedName>
</protein>
<comment type="caution">
    <text evidence="5">The sequence shown here is derived from an EMBL/GenBank/DDBJ whole genome shotgun (WGS) entry which is preliminary data.</text>
</comment>
<keyword evidence="4" id="KW-0472">Membrane</keyword>
<evidence type="ECO:0000313" key="5">
    <source>
        <dbReference type="EMBL" id="PPK86467.1"/>
    </source>
</evidence>
<dbReference type="OrthoDB" id="1524250at2"/>
<dbReference type="Gene3D" id="2.40.50.140">
    <property type="entry name" value="Nucleic acid-binding proteins"/>
    <property type="match status" value="1"/>
</dbReference>